<dbReference type="Pfam" id="PF00550">
    <property type="entry name" value="PP-binding"/>
    <property type="match status" value="2"/>
</dbReference>
<evidence type="ECO:0000259" key="5">
    <source>
        <dbReference type="PROSITE" id="PS50075"/>
    </source>
</evidence>
<reference evidence="6 7" key="1">
    <citation type="submission" date="2020-08" db="EMBL/GenBank/DDBJ databases">
        <title>Sequencing the genomes of 1000 actinobacteria strains.</title>
        <authorList>
            <person name="Klenk H.-P."/>
        </authorList>
    </citation>
    <scope>NUCLEOTIDE SEQUENCE [LARGE SCALE GENOMIC DNA]</scope>
    <source>
        <strain evidence="6 7">DSM 45362</strain>
    </source>
</reference>
<dbReference type="PROSITE" id="PS50075">
    <property type="entry name" value="CARRIER"/>
    <property type="match status" value="2"/>
</dbReference>
<keyword evidence="3" id="KW-0597">Phosphoprotein</keyword>
<dbReference type="NCBIfam" id="TIGR01733">
    <property type="entry name" value="AA-adenyl-dom"/>
    <property type="match status" value="1"/>
</dbReference>
<feature type="domain" description="Carrier" evidence="5">
    <location>
        <begin position="1549"/>
        <end position="1624"/>
    </location>
</feature>
<dbReference type="PROSITE" id="PS00455">
    <property type="entry name" value="AMP_BINDING"/>
    <property type="match status" value="2"/>
</dbReference>
<accession>A0A841C061</accession>
<feature type="region of interest" description="Disordered" evidence="4">
    <location>
        <begin position="1405"/>
        <end position="1425"/>
    </location>
</feature>
<dbReference type="InterPro" id="IPR009081">
    <property type="entry name" value="PP-bd_ACP"/>
</dbReference>
<evidence type="ECO:0000313" key="7">
    <source>
        <dbReference type="Proteomes" id="UP000587527"/>
    </source>
</evidence>
<proteinExistence type="predicted"/>
<dbReference type="Proteomes" id="UP000587527">
    <property type="component" value="Unassembled WGS sequence"/>
</dbReference>
<dbReference type="SUPFAM" id="SSF47336">
    <property type="entry name" value="ACP-like"/>
    <property type="match status" value="2"/>
</dbReference>
<dbReference type="Gene3D" id="3.30.559.10">
    <property type="entry name" value="Chloramphenicol acetyltransferase-like domain"/>
    <property type="match status" value="1"/>
</dbReference>
<dbReference type="Gene3D" id="1.10.1200.10">
    <property type="entry name" value="ACP-like"/>
    <property type="match status" value="2"/>
</dbReference>
<dbReference type="InterPro" id="IPR042099">
    <property type="entry name" value="ANL_N_sf"/>
</dbReference>
<name>A0A841C061_9ACTN</name>
<sequence>MTLICDLFVEQAGRRPDALAVRTWEKTLTYGELDARSSALAAVLVQHGVGPDSRVGISHRRDPSMVVAMLAIQRAGGAYVPLDPTHPPARNRLVIDDAGISIAVVDDAGAAALAGDGLILVPSSAGEPGPAPVNRARPGNAAYVLYTSGSTGLPKGVVVTHANAVAYITTAVEMLDLGEWSRCVGFAALGWDVSVLDTFASLISGGSLALVPERDKIDPTRLQTFMEEHQVTWGLLPPALLPLLDPDRLPSFTHAITGGESPGPEQVARWSAPPGRRFINWYGPTETTIVVVGAELTGTWDTPVPIGHALPDCAAYILDEQMLECPVGTPGELLIGGPQVSRGYLGRPALTADRFIPDPFSGVPGSRLYRTGDLVVRDPDHGIIYLGRLDRQVKVSGQRVELGEIESVLRGHPGVAQAITDVSPSATGLPELVAYLAPATAPDLIELRDYCTERLPVYMTPTRVVRLDTLPLNNSGKVDMAALRAANAPVAVPAEAAGLVAYSPMERAVATVWSRVLGVREPGLDDDFFASGGHSLLAMRLVAAVRAELGRAVTVEEIVEGRTLAGFAARVAKAEQTGTAPLRTGQPPVLSAAQRRVWFVDRLAKETPAYNIALAERLHGPIDVDALAVALRAVAARHEVLRWRFPDSGGVPYVHVDPADTEVPLPVVPVDEATLREQLERVALERFDLAAGPLWRARLLRLDETEHVLAITVHHAVFDGWSQEVLYRDLGEAYAIAVTGAEPVLDPLPATFADYVGWLRDRDAADSETALTWWTERLRGAPTVLDLPRDHARPPVQTFTGSAVRAEIPTATADAVRELAVHLGTTPYAVLLAAFAQHLRRLTGQRDLIIGAPIADRRHPAFEPMIGFCVDTVPLRLTVDDGRDFTTHVRACGDTVMASLAQAETPLERIVGSLGVDRDLSRNPLVQVLFNMYNFAEPHLHLTGVTAEPVQPGLPGSLFDLTLYVSEQAGGFALQAVFNPDLFDADRIEALLAGYPHLVGELATAPDRPVGAASLRPATAALPHPDQPLARWSGPGVVERIAASSTSDTVAITGTGGELTHRELHAVRAGIGAAIRAAGIPAGTPIAVLATRDTALPAILLGTLASGAKWAVLDASLPPARLAAQARAAGCCALLACPGAVPPAELAHLPVVPLAPTLQELVLNGGANAATLEELVPAEQRGYVSFTSGTTGEPKAVLTGERALAHYVDWAPGALGLRADDRFALLGGLAHDPLLRDVFLPLALGATLHVPPQDLLRDPVRLTRWLADAGVTVLHLTPQLLRLLTAIPDAALPGVRLVATGGDQLTAVDVVRLRAIAPGARVVNLYGTTETPQAQGFHPVADDLAADSGAIPVGRGIDGAQLLVLGPAGQPAGVGELGELVIRSRYLAHGYATEGRLDHDRTASRFRATDPDGGDEEDRMYDTGDLGRYRPDGEVVLAGRDDDQVKIRGFRLELGEVTSALLAHPEVRTATAIADTENAEVVVRAYAVAAGAGLTVEALRTHLGRLLPAYAMPSSLTLLPAMPLTANGKVDRAALPRPSARPRSGAADEPTTPTERVIATVWREILALPRVGVTDNFFEVGGHSLAIVAVQTRLGGLLSREIDILDLFRHPNIRALGAHLDGANRGPGLDRAAQRIAARRDRNRRTTTARPGGAAPEEGSN</sequence>
<dbReference type="GO" id="GO:0005737">
    <property type="term" value="C:cytoplasm"/>
    <property type="evidence" value="ECO:0007669"/>
    <property type="project" value="TreeGrafter"/>
</dbReference>
<dbReference type="EMBL" id="JACHMN010000003">
    <property type="protein sequence ID" value="MBB5873236.1"/>
    <property type="molecule type" value="Genomic_DNA"/>
</dbReference>
<dbReference type="InterPro" id="IPR025110">
    <property type="entry name" value="AMP-bd_C"/>
</dbReference>
<dbReference type="GO" id="GO:0043041">
    <property type="term" value="P:amino acid activation for nonribosomal peptide biosynthetic process"/>
    <property type="evidence" value="ECO:0007669"/>
    <property type="project" value="TreeGrafter"/>
</dbReference>
<comment type="cofactor">
    <cofactor evidence="1">
        <name>pantetheine 4'-phosphate</name>
        <dbReference type="ChEBI" id="CHEBI:47942"/>
    </cofactor>
</comment>
<dbReference type="GO" id="GO:0008610">
    <property type="term" value="P:lipid biosynthetic process"/>
    <property type="evidence" value="ECO:0007669"/>
    <property type="project" value="UniProtKB-ARBA"/>
</dbReference>
<dbReference type="GO" id="GO:0044550">
    <property type="term" value="P:secondary metabolite biosynthetic process"/>
    <property type="evidence" value="ECO:0007669"/>
    <property type="project" value="TreeGrafter"/>
</dbReference>
<evidence type="ECO:0000256" key="2">
    <source>
        <dbReference type="ARBA" id="ARBA00022450"/>
    </source>
</evidence>
<dbReference type="SUPFAM" id="SSF52777">
    <property type="entry name" value="CoA-dependent acyltransferases"/>
    <property type="match status" value="2"/>
</dbReference>
<dbReference type="PANTHER" id="PTHR45527">
    <property type="entry name" value="NONRIBOSOMAL PEPTIDE SYNTHETASE"/>
    <property type="match status" value="1"/>
</dbReference>
<dbReference type="Pfam" id="PF13193">
    <property type="entry name" value="AMP-binding_C"/>
    <property type="match status" value="2"/>
</dbReference>
<evidence type="ECO:0000313" key="6">
    <source>
        <dbReference type="EMBL" id="MBB5873236.1"/>
    </source>
</evidence>
<dbReference type="CDD" id="cd05930">
    <property type="entry name" value="A_NRPS"/>
    <property type="match status" value="1"/>
</dbReference>
<dbReference type="GO" id="GO:0003824">
    <property type="term" value="F:catalytic activity"/>
    <property type="evidence" value="ECO:0007669"/>
    <property type="project" value="InterPro"/>
</dbReference>
<organism evidence="6 7">
    <name type="scientific">Allocatelliglobosispora scoriae</name>
    <dbReference type="NCBI Taxonomy" id="643052"/>
    <lineage>
        <taxon>Bacteria</taxon>
        <taxon>Bacillati</taxon>
        <taxon>Actinomycetota</taxon>
        <taxon>Actinomycetes</taxon>
        <taxon>Micromonosporales</taxon>
        <taxon>Micromonosporaceae</taxon>
        <taxon>Allocatelliglobosispora</taxon>
    </lineage>
</organism>
<comment type="caution">
    <text evidence="6">The sequence shown here is derived from an EMBL/GenBank/DDBJ whole genome shotgun (WGS) entry which is preliminary data.</text>
</comment>
<feature type="domain" description="Carrier" evidence="5">
    <location>
        <begin position="500"/>
        <end position="575"/>
    </location>
</feature>
<dbReference type="SUPFAM" id="SSF56801">
    <property type="entry name" value="Acetyl-CoA synthetase-like"/>
    <property type="match status" value="2"/>
</dbReference>
<dbReference type="PROSITE" id="PS00012">
    <property type="entry name" value="PHOSPHOPANTETHEINE"/>
    <property type="match status" value="1"/>
</dbReference>
<dbReference type="Pfam" id="PF00668">
    <property type="entry name" value="Condensation"/>
    <property type="match status" value="1"/>
</dbReference>
<dbReference type="InterPro" id="IPR023213">
    <property type="entry name" value="CAT-like_dom_sf"/>
</dbReference>
<dbReference type="FunFam" id="3.40.50.12780:FF:000012">
    <property type="entry name" value="Non-ribosomal peptide synthetase"/>
    <property type="match status" value="1"/>
</dbReference>
<dbReference type="InterPro" id="IPR020845">
    <property type="entry name" value="AMP-binding_CS"/>
</dbReference>
<evidence type="ECO:0000256" key="1">
    <source>
        <dbReference type="ARBA" id="ARBA00001957"/>
    </source>
</evidence>
<evidence type="ECO:0000256" key="4">
    <source>
        <dbReference type="SAM" id="MobiDB-lite"/>
    </source>
</evidence>
<dbReference type="InterPro" id="IPR036736">
    <property type="entry name" value="ACP-like_sf"/>
</dbReference>
<dbReference type="GO" id="GO:0031177">
    <property type="term" value="F:phosphopantetheine binding"/>
    <property type="evidence" value="ECO:0007669"/>
    <property type="project" value="InterPro"/>
</dbReference>
<keyword evidence="2" id="KW-0596">Phosphopantetheine</keyword>
<keyword evidence="7" id="KW-1185">Reference proteome</keyword>
<dbReference type="InterPro" id="IPR001242">
    <property type="entry name" value="Condensation_dom"/>
</dbReference>
<dbReference type="InterPro" id="IPR010071">
    <property type="entry name" value="AA_adenyl_dom"/>
</dbReference>
<dbReference type="Gene3D" id="3.30.559.30">
    <property type="entry name" value="Nonribosomal peptide synthetase, condensation domain"/>
    <property type="match status" value="1"/>
</dbReference>
<protein>
    <submittedName>
        <fullName evidence="6">Amino acid adenylation domain-containing protein</fullName>
    </submittedName>
</protein>
<dbReference type="Pfam" id="PF00501">
    <property type="entry name" value="AMP-binding"/>
    <property type="match status" value="2"/>
</dbReference>
<dbReference type="CDD" id="cd19531">
    <property type="entry name" value="LCL_NRPS-like"/>
    <property type="match status" value="1"/>
</dbReference>
<feature type="region of interest" description="Disordered" evidence="4">
    <location>
        <begin position="1635"/>
        <end position="1661"/>
    </location>
</feature>
<dbReference type="InterPro" id="IPR006162">
    <property type="entry name" value="Ppantetheine_attach_site"/>
</dbReference>
<dbReference type="RefSeq" id="WP_184844102.1">
    <property type="nucleotide sequence ID" value="NZ_JACHMN010000003.1"/>
</dbReference>
<dbReference type="InterPro" id="IPR020806">
    <property type="entry name" value="PKS_PP-bd"/>
</dbReference>
<dbReference type="SMART" id="SM00823">
    <property type="entry name" value="PKS_PP"/>
    <property type="match status" value="2"/>
</dbReference>
<gene>
    <name evidence="6" type="ORF">F4553_006670</name>
</gene>
<evidence type="ECO:0000256" key="3">
    <source>
        <dbReference type="ARBA" id="ARBA00022553"/>
    </source>
</evidence>
<dbReference type="InterPro" id="IPR000873">
    <property type="entry name" value="AMP-dep_synth/lig_dom"/>
</dbReference>
<dbReference type="Gene3D" id="3.40.50.12780">
    <property type="entry name" value="N-terminal domain of ligase-like"/>
    <property type="match status" value="2"/>
</dbReference>
<dbReference type="Gene3D" id="3.30.300.30">
    <property type="match status" value="2"/>
</dbReference>
<dbReference type="PANTHER" id="PTHR45527:SF1">
    <property type="entry name" value="FATTY ACID SYNTHASE"/>
    <property type="match status" value="1"/>
</dbReference>
<dbReference type="InterPro" id="IPR045851">
    <property type="entry name" value="AMP-bd_C_sf"/>
</dbReference>